<feature type="transmembrane region" description="Helical" evidence="1">
    <location>
        <begin position="257"/>
        <end position="277"/>
    </location>
</feature>
<feature type="transmembrane region" description="Helical" evidence="1">
    <location>
        <begin position="357"/>
        <end position="375"/>
    </location>
</feature>
<name>A0A1I5WVY5_HYMAR</name>
<dbReference type="EMBL" id="FOXS01000002">
    <property type="protein sequence ID" value="SFQ23798.1"/>
    <property type="molecule type" value="Genomic_DNA"/>
</dbReference>
<sequence>MNSIKLSISQLRLLLAVTAVLGILFVATTGGLYWYHDQWVTGQANPFVLPRAGHLLLLQGTLAHENNVATWYSAMLMLLVAFTSLLCFGVDQQPGGSRRTRVAGWGWVGLAGMFALLSFDEIGSFHETIGDTAVFAAVGRGSGWTAFLVLLAGVGAAIGCFGVLHLRRHPVALALLVVGTLLFLSNPYQEKLEIDAYRAAADPATWQRPLGLLLLEEGSELLATWCFLCATVVYSAGRPHRGRLDRPEDPAGLAIRLAYSPHGATLGVGLVAAMLALLLTQVAGQQIAPGMGIPKNWFPSAGAFGLFVFSLYQFSRGGRAKAGHAVLAACSLGISVFYGSDLYSAPVLWREGSAAGYALRLLLAGLCGGLALLLWRGQRLTRLQTATLGLGLTGWAAALWFPQEQAALVAFGGAVGLALALVPNSFLPASVPAEMTQQAEPFVQQEAPVRKNPAGASAAAGGI</sequence>
<feature type="transmembrane region" description="Helical" evidence="1">
    <location>
        <begin position="297"/>
        <end position="314"/>
    </location>
</feature>
<gene>
    <name evidence="2" type="ORF">SAMN04515668_1516</name>
</gene>
<organism evidence="2 3">
    <name type="scientific">Hymenobacter arizonensis</name>
    <name type="common">Siccationidurans arizonensis</name>
    <dbReference type="NCBI Taxonomy" id="1227077"/>
    <lineage>
        <taxon>Bacteria</taxon>
        <taxon>Pseudomonadati</taxon>
        <taxon>Bacteroidota</taxon>
        <taxon>Cytophagia</taxon>
        <taxon>Cytophagales</taxon>
        <taxon>Hymenobacteraceae</taxon>
        <taxon>Hymenobacter</taxon>
    </lineage>
</organism>
<feature type="transmembrane region" description="Helical" evidence="1">
    <location>
        <begin position="12"/>
        <end position="35"/>
    </location>
</feature>
<feature type="transmembrane region" description="Helical" evidence="1">
    <location>
        <begin position="326"/>
        <end position="345"/>
    </location>
</feature>
<feature type="transmembrane region" description="Helical" evidence="1">
    <location>
        <begin position="144"/>
        <end position="164"/>
    </location>
</feature>
<feature type="transmembrane region" description="Helical" evidence="1">
    <location>
        <begin position="71"/>
        <end position="90"/>
    </location>
</feature>
<protein>
    <submittedName>
        <fullName evidence="2">Uncharacterized protein</fullName>
    </submittedName>
</protein>
<accession>A0A1I5WVY5</accession>
<keyword evidence="3" id="KW-1185">Reference proteome</keyword>
<feature type="transmembrane region" description="Helical" evidence="1">
    <location>
        <begin position="382"/>
        <end position="401"/>
    </location>
</feature>
<dbReference type="Proteomes" id="UP000199029">
    <property type="component" value="Unassembled WGS sequence"/>
</dbReference>
<proteinExistence type="predicted"/>
<keyword evidence="1" id="KW-0812">Transmembrane</keyword>
<evidence type="ECO:0000313" key="3">
    <source>
        <dbReference type="Proteomes" id="UP000199029"/>
    </source>
</evidence>
<keyword evidence="1" id="KW-1133">Transmembrane helix</keyword>
<keyword evidence="1" id="KW-0472">Membrane</keyword>
<feature type="transmembrane region" description="Helical" evidence="1">
    <location>
        <begin position="102"/>
        <end position="119"/>
    </location>
</feature>
<evidence type="ECO:0000313" key="2">
    <source>
        <dbReference type="EMBL" id="SFQ23798.1"/>
    </source>
</evidence>
<dbReference type="AlphaFoldDB" id="A0A1I5WVY5"/>
<feature type="transmembrane region" description="Helical" evidence="1">
    <location>
        <begin position="407"/>
        <end position="427"/>
    </location>
</feature>
<reference evidence="3" key="1">
    <citation type="submission" date="2016-10" db="EMBL/GenBank/DDBJ databases">
        <authorList>
            <person name="Varghese N."/>
            <person name="Submissions S."/>
        </authorList>
    </citation>
    <scope>NUCLEOTIDE SEQUENCE [LARGE SCALE GENOMIC DNA]</scope>
    <source>
        <strain evidence="3">OR362-8,ATCC BAA-1266,JCM 13504</strain>
    </source>
</reference>
<evidence type="ECO:0000256" key="1">
    <source>
        <dbReference type="SAM" id="Phobius"/>
    </source>
</evidence>